<name>A0ABQ1PV75_9ENTE</name>
<evidence type="ECO:0000313" key="1">
    <source>
        <dbReference type="EMBL" id="GGD04427.1"/>
    </source>
</evidence>
<dbReference type="EMBL" id="BMKI01000018">
    <property type="protein sequence ID" value="GGD04427.1"/>
    <property type="molecule type" value="Genomic_DNA"/>
</dbReference>
<dbReference type="Proteomes" id="UP000630615">
    <property type="component" value="Unassembled WGS sequence"/>
</dbReference>
<protein>
    <submittedName>
        <fullName evidence="1">Uncharacterized protein</fullName>
    </submittedName>
</protein>
<gene>
    <name evidence="1" type="ORF">GCM10011573_37430</name>
</gene>
<comment type="caution">
    <text evidence="1">The sequence shown here is derived from an EMBL/GenBank/DDBJ whole genome shotgun (WGS) entry which is preliminary data.</text>
</comment>
<keyword evidence="2" id="KW-1185">Reference proteome</keyword>
<organism evidence="1 2">
    <name type="scientific">Enterococcus wangshanyuanii</name>
    <dbReference type="NCBI Taxonomy" id="2005703"/>
    <lineage>
        <taxon>Bacteria</taxon>
        <taxon>Bacillati</taxon>
        <taxon>Bacillota</taxon>
        <taxon>Bacilli</taxon>
        <taxon>Lactobacillales</taxon>
        <taxon>Enterococcaceae</taxon>
        <taxon>Enterococcus</taxon>
    </lineage>
</organism>
<accession>A0ABQ1PV75</accession>
<reference evidence="2" key="1">
    <citation type="journal article" date="2019" name="Int. J. Syst. Evol. Microbiol.">
        <title>The Global Catalogue of Microorganisms (GCM) 10K type strain sequencing project: providing services to taxonomists for standard genome sequencing and annotation.</title>
        <authorList>
            <consortium name="The Broad Institute Genomics Platform"/>
            <consortium name="The Broad Institute Genome Sequencing Center for Infectious Disease"/>
            <person name="Wu L."/>
            <person name="Ma J."/>
        </authorList>
    </citation>
    <scope>NUCLEOTIDE SEQUENCE [LARGE SCALE GENOMIC DNA]</scope>
    <source>
        <strain evidence="2">CGMCC 1.15942</strain>
    </source>
</reference>
<dbReference type="RefSeq" id="WP_088271931.1">
    <property type="nucleotide sequence ID" value="NZ_BMKI01000018.1"/>
</dbReference>
<proteinExistence type="predicted"/>
<sequence>MEVVENCLDSTVILLCPENMGQRRVTIKVLNENKVQTFVERMESNFIAEARTNWKSGFKFEKSSSLSMIKSISDPDLFFEIRVIDNFDFWTEGAIEDLY</sequence>
<evidence type="ECO:0000313" key="2">
    <source>
        <dbReference type="Proteomes" id="UP000630615"/>
    </source>
</evidence>